<reference evidence="2" key="1">
    <citation type="submission" date="2022-10" db="EMBL/GenBank/DDBJ databases">
        <title>The WGS of Solirubrobacter ginsenosidimutans DSM 21036.</title>
        <authorList>
            <person name="Jiang Z."/>
        </authorList>
    </citation>
    <scope>NUCLEOTIDE SEQUENCE</scope>
    <source>
        <strain evidence="2">DSM 21036</strain>
    </source>
</reference>
<dbReference type="InterPro" id="IPR021530">
    <property type="entry name" value="AllH-like"/>
</dbReference>
<comment type="caution">
    <text evidence="2">The sequence shown here is derived from an EMBL/GenBank/DDBJ whole genome shotgun (WGS) entry which is preliminary data.</text>
</comment>
<name>A0A9X3MR53_9ACTN</name>
<keyword evidence="3" id="KW-1185">Reference proteome</keyword>
<accession>A0A9X3MR53</accession>
<sequence>MTSTVVMTRALWAGPGAWRVLARGGTGVVEFALHPGGYARLGGEWLLLAIPRAPRGPLTLLVAGLEATPLAAGDDVALEYDFALRGRGVDGGWPPGRADADRRVVAKPPVRCLSDHDASRALTPPARVVAGDTSPPGRGSGRERPGGGVADTRHTAAARCGGTATLRAGTLHIDLAGLGRAHSTLVPPPLAPGWRGAVTAALDAAPSPPDALTAGLSALRRGDESEAVAELAGRGEGLTPAGDDVLAGYAAWCHAQGRETAVVALAAERAAPLGLAYLRCATRGELPEPAAAVLRAIRAGDVAAARRRAAGLSRWGASSGAAILWGIAAGAFA</sequence>
<proteinExistence type="predicted"/>
<evidence type="ECO:0000256" key="1">
    <source>
        <dbReference type="SAM" id="MobiDB-lite"/>
    </source>
</evidence>
<protein>
    <submittedName>
        <fullName evidence="2">DUF2877 domain-containing protein</fullName>
    </submittedName>
</protein>
<gene>
    <name evidence="2" type="ORF">OM076_05345</name>
</gene>
<dbReference type="AlphaFoldDB" id="A0A9X3MR53"/>
<dbReference type="RefSeq" id="WP_270038444.1">
    <property type="nucleotide sequence ID" value="NZ_JAPDOD010000003.1"/>
</dbReference>
<dbReference type="Proteomes" id="UP001149140">
    <property type="component" value="Unassembled WGS sequence"/>
</dbReference>
<evidence type="ECO:0000313" key="3">
    <source>
        <dbReference type="Proteomes" id="UP001149140"/>
    </source>
</evidence>
<feature type="region of interest" description="Disordered" evidence="1">
    <location>
        <begin position="121"/>
        <end position="153"/>
    </location>
</feature>
<organism evidence="2 3">
    <name type="scientific">Solirubrobacter ginsenosidimutans</name>
    <dbReference type="NCBI Taxonomy" id="490573"/>
    <lineage>
        <taxon>Bacteria</taxon>
        <taxon>Bacillati</taxon>
        <taxon>Actinomycetota</taxon>
        <taxon>Thermoleophilia</taxon>
        <taxon>Solirubrobacterales</taxon>
        <taxon>Solirubrobacteraceae</taxon>
        <taxon>Solirubrobacter</taxon>
    </lineage>
</organism>
<evidence type="ECO:0000313" key="2">
    <source>
        <dbReference type="EMBL" id="MDA0159678.1"/>
    </source>
</evidence>
<dbReference type="Pfam" id="PF11392">
    <property type="entry name" value="AllH"/>
    <property type="match status" value="1"/>
</dbReference>
<dbReference type="EMBL" id="JAPDOD010000003">
    <property type="protein sequence ID" value="MDA0159678.1"/>
    <property type="molecule type" value="Genomic_DNA"/>
</dbReference>